<protein>
    <submittedName>
        <fullName evidence="2">Type I-B CRISPR-associated protein Cas8b1/Cst1</fullName>
    </submittedName>
</protein>
<organism evidence="2 3">
    <name type="scientific">Vagococcus lutrae</name>
    <dbReference type="NCBI Taxonomy" id="81947"/>
    <lineage>
        <taxon>Bacteria</taxon>
        <taxon>Bacillati</taxon>
        <taxon>Bacillota</taxon>
        <taxon>Bacilli</taxon>
        <taxon>Lactobacillales</taxon>
        <taxon>Enterococcaceae</taxon>
        <taxon>Vagococcus</taxon>
    </lineage>
</organism>
<accession>A0AAF0BGZ0</accession>
<dbReference type="InterPro" id="IPR010180">
    <property type="entry name" value="CRISPR-assoc_prot_CXXC-CXXC"/>
</dbReference>
<evidence type="ECO:0000313" key="3">
    <source>
        <dbReference type="Proteomes" id="UP001179600"/>
    </source>
</evidence>
<dbReference type="EMBL" id="CP116507">
    <property type="protein sequence ID" value="WCG23569.1"/>
    <property type="molecule type" value="Genomic_DNA"/>
</dbReference>
<sequence length="556" mass="64916">MTDIRVRLDDWQKNAGCVGFINIVGKENVQLIENGFCFNSTVLEDFATKYFDYLIETYKPTLSWYKIIAYKDTLEKHERENFENFDEKDLERLNTYIIDVCKRYLTSASYKASYPLIKYDFDMLEAGKQSKAIGRLKKRETFEEKKTEILEEVREAYERIKQIIAYCESPEGRKYLAAKNVIYTIVKHAWDSVSFLNPQTKEKDVYKDFEQYFIAPVIEYLESDKSLYKLTCCSCENPVKNASETLSFLNKTGFDVNRKNSHAWDFINDLIICPVCKLIYACIPAGFTYVYSQGMFVNANSSIEELLRTNNLIKMEVLTLNRASVREVNTYSALVHAFQKQDRDQFRLQTEDVQVVRYQNETYRFNILSKNTLRILNQSEAELSQLLHTWVKENGETYSLYQKVVEKLFNNENMLTLIHKLLVYKATKTENPGYQIRHIDALIKINQHFLGGILTMNEVTQDEIKKIKGAAWYFKKGYDNPNKVNGVSYKLLNALKIGNRDEFMNVILNCYAYLNQQVPQFFNRVFENEETFKTIGYSFVAGIIGPVEMNEYGGKA</sequence>
<name>A0AAF0BGZ0_9ENTE</name>
<gene>
    <name evidence="2" type="primary">cas8a1</name>
    <name evidence="2" type="ORF">PML95_04920</name>
</gene>
<evidence type="ECO:0000313" key="2">
    <source>
        <dbReference type="EMBL" id="WCG23569.1"/>
    </source>
</evidence>
<proteinExistence type="predicted"/>
<dbReference type="NCBIfam" id="TIGR01908">
    <property type="entry name" value="cas_CXXC_CXXC"/>
    <property type="match status" value="1"/>
</dbReference>
<dbReference type="Pfam" id="PF09706">
    <property type="entry name" value="Cas_CXXC_CXXC"/>
    <property type="match status" value="1"/>
</dbReference>
<dbReference type="RefSeq" id="WP_272163714.1">
    <property type="nucleotide sequence ID" value="NZ_CP116507.1"/>
</dbReference>
<dbReference type="InterPro" id="IPR019121">
    <property type="entry name" value="CRISPR-assoc_CXXC-CXXC_dom"/>
</dbReference>
<dbReference type="Proteomes" id="UP001179600">
    <property type="component" value="Chromosome"/>
</dbReference>
<reference evidence="2" key="1">
    <citation type="submission" date="2023-01" db="EMBL/GenBank/DDBJ databases">
        <title>Oxazolidinone resistance genes in florfenicol resistant enterococci from beef cattle and veal calves at slaughter.</title>
        <authorList>
            <person name="Biggel M."/>
        </authorList>
    </citation>
    <scope>NUCLEOTIDE SEQUENCE</scope>
    <source>
        <strain evidence="2">K204-1</strain>
    </source>
</reference>
<evidence type="ECO:0000259" key="1">
    <source>
        <dbReference type="Pfam" id="PF09706"/>
    </source>
</evidence>
<dbReference type="AlphaFoldDB" id="A0AAF0BGZ0"/>
<feature type="domain" description="CRISPR-associated protein CXXC-CXXC" evidence="1">
    <location>
        <begin position="229"/>
        <end position="288"/>
    </location>
</feature>